<organism evidence="1 2">
    <name type="scientific">Mycolicibacterium komossense</name>
    <dbReference type="NCBI Taxonomy" id="1779"/>
    <lineage>
        <taxon>Bacteria</taxon>
        <taxon>Bacillati</taxon>
        <taxon>Actinomycetota</taxon>
        <taxon>Actinomycetes</taxon>
        <taxon>Mycobacteriales</taxon>
        <taxon>Mycobacteriaceae</taxon>
        <taxon>Mycolicibacterium</taxon>
    </lineage>
</organism>
<comment type="caution">
    <text evidence="1">The sequence shown here is derived from an EMBL/GenBank/DDBJ whole genome shotgun (WGS) entry which is preliminary data.</text>
</comment>
<dbReference type="GO" id="GO:0003677">
    <property type="term" value="F:DNA binding"/>
    <property type="evidence" value="ECO:0007669"/>
    <property type="project" value="UniProtKB-KW"/>
</dbReference>
<name>A0ABT3CM87_9MYCO</name>
<dbReference type="EMBL" id="JACKTY010000051">
    <property type="protein sequence ID" value="MCV7230638.1"/>
    <property type="molecule type" value="Genomic_DNA"/>
</dbReference>
<evidence type="ECO:0000313" key="2">
    <source>
        <dbReference type="Proteomes" id="UP001526201"/>
    </source>
</evidence>
<keyword evidence="1" id="KW-0238">DNA-binding</keyword>
<proteinExistence type="predicted"/>
<gene>
    <name evidence="1" type="ORF">H7J73_31985</name>
</gene>
<sequence>MPVLISDKQFYDSAEAVLVARELGHVDVCSSTVKKAAYYGDKPLKRTKIGGRVFFTREDIETWLGGRIQRLA</sequence>
<accession>A0ABT3CM87</accession>
<keyword evidence="2" id="KW-1185">Reference proteome</keyword>
<evidence type="ECO:0000313" key="1">
    <source>
        <dbReference type="EMBL" id="MCV7230638.1"/>
    </source>
</evidence>
<dbReference type="Proteomes" id="UP001526201">
    <property type="component" value="Unassembled WGS sequence"/>
</dbReference>
<reference evidence="1 2" key="1">
    <citation type="journal article" date="2022" name="BMC Genomics">
        <title>Comparative genome analysis of mycobacteria focusing on tRNA and non-coding RNA.</title>
        <authorList>
            <person name="Behra P.R.K."/>
            <person name="Pettersson B.M.F."/>
            <person name="Ramesh M."/>
            <person name="Das S."/>
            <person name="Dasgupta S."/>
            <person name="Kirsebom L.A."/>
        </authorList>
    </citation>
    <scope>NUCLEOTIDE SEQUENCE [LARGE SCALE GENOMIC DNA]</scope>
    <source>
        <strain evidence="1 2">DSM 44078</strain>
    </source>
</reference>
<protein>
    <submittedName>
        <fullName evidence="1">DNA-binding protein</fullName>
    </submittedName>
</protein>